<comment type="caution">
    <text evidence="3">The sequence shown here is derived from an EMBL/GenBank/DDBJ whole genome shotgun (WGS) entry which is preliminary data.</text>
</comment>
<proteinExistence type="predicted"/>
<keyword evidence="4" id="KW-1185">Reference proteome</keyword>
<dbReference type="EMBL" id="RAWM01000208">
    <property type="protein sequence ID" value="RKH57842.1"/>
    <property type="molecule type" value="Genomic_DNA"/>
</dbReference>
<evidence type="ECO:0000313" key="4">
    <source>
        <dbReference type="Proteomes" id="UP000282656"/>
    </source>
</evidence>
<dbReference type="Gene3D" id="2.60.40.10">
    <property type="entry name" value="Immunoglobulins"/>
    <property type="match status" value="1"/>
</dbReference>
<dbReference type="InterPro" id="IPR032812">
    <property type="entry name" value="SbsA_Ig"/>
</dbReference>
<dbReference type="InterPro" id="IPR013783">
    <property type="entry name" value="Ig-like_fold"/>
</dbReference>
<dbReference type="InterPro" id="IPR014755">
    <property type="entry name" value="Cu-Rt/internalin_Ig-like"/>
</dbReference>
<evidence type="ECO:0000256" key="1">
    <source>
        <dbReference type="ARBA" id="ARBA00022729"/>
    </source>
</evidence>
<accession>A0A3A8PZ87</accession>
<evidence type="ECO:0000259" key="2">
    <source>
        <dbReference type="Pfam" id="PF13205"/>
    </source>
</evidence>
<sequence length="727" mass="76256">MDGYGSVLPRDRAGPDLAEHAPMPNLKHLLLLGCIGLSPACIDVPPLVEEPPKQDAGAPDADFTFTAVPLQEQVLPGGTLDCDIQLTWTDTTGGAVTWSLLSPPAGIELQSFTLPRGETRGTLSIRVGADTVPGPYTLTLQGKNGTVTKQATVAVTVGKPGDLVVNWVVPTPGKAYTRGPLLLQFTVEGGAAEQVEILKDTTVLVKPTGSPYSFTWDTTSEAEGTYQLSIRATRGGAAFVSAPRTVIVDRTAPTVASFLPARDAATVSVHDAIQVTFSEPMNPNSVTESAVGLKTGTGAAIAKSVALSADGKTLTVTPLSALSAPSSVQVDLTAAASALTDLAGNGVAAAPTWSFSVPTWLPLGGAVSAVAGRTSADDVVLKMDRNDQPTIAWTESDGASKNIYVARWGGASWSILGRELSGLAGTGSDAIQPTLLIDSLNRPVVAWRESANSGGIPQIFVRRWTGDGWEHLPSIPVYSDDWSISQPSLALDSNGTLHLYALGDATGIAEIGHYSLSAGSQSWARTALPRPPMAPRVYSLATATFEGDTYIAYSIRDTSMYDDGVPIGISQNDSTPMGNQLLGRTSWSPSIAVDSNGRPWTAWAESPSNPSSDGRIQWSRWEGTNWTSPQTIDSSSTGNTEPALAMSTGTPYILAWSGIIGAERNIFISRWIAGNWQPVAQSLNAVTSTGSPATKPSVAMDSNGRPLIAWTEEDATAASIYAFRLNI</sequence>
<keyword evidence="1" id="KW-0732">Signal</keyword>
<gene>
    <name evidence="3" type="ORF">D7X96_37765</name>
</gene>
<dbReference type="Proteomes" id="UP000282656">
    <property type="component" value="Unassembled WGS sequence"/>
</dbReference>
<organism evidence="3 4">
    <name type="scientific">Corallococcus interemptor</name>
    <dbReference type="NCBI Taxonomy" id="2316720"/>
    <lineage>
        <taxon>Bacteria</taxon>
        <taxon>Pseudomonadati</taxon>
        <taxon>Myxococcota</taxon>
        <taxon>Myxococcia</taxon>
        <taxon>Myxococcales</taxon>
        <taxon>Cystobacterineae</taxon>
        <taxon>Myxococcaceae</taxon>
        <taxon>Corallococcus</taxon>
    </lineage>
</organism>
<dbReference type="Pfam" id="PF13205">
    <property type="entry name" value="Big_5"/>
    <property type="match status" value="1"/>
</dbReference>
<protein>
    <recommendedName>
        <fullName evidence="2">SbsA Ig-like domain-containing protein</fullName>
    </recommendedName>
</protein>
<dbReference type="Pfam" id="PF17957">
    <property type="entry name" value="Big_7"/>
    <property type="match status" value="1"/>
</dbReference>
<feature type="domain" description="SbsA Ig-like" evidence="2">
    <location>
        <begin position="249"/>
        <end position="356"/>
    </location>
</feature>
<name>A0A3A8PZ87_9BACT</name>
<reference evidence="4" key="1">
    <citation type="submission" date="2018-09" db="EMBL/GenBank/DDBJ databases">
        <authorList>
            <person name="Livingstone P.G."/>
            <person name="Whitworth D.E."/>
        </authorList>
    </citation>
    <scope>NUCLEOTIDE SEQUENCE [LARGE SCALE GENOMIC DNA]</scope>
    <source>
        <strain evidence="4">AB047A</strain>
    </source>
</reference>
<dbReference type="Gene3D" id="2.60.40.1220">
    <property type="match status" value="1"/>
</dbReference>
<dbReference type="AlphaFoldDB" id="A0A3A8PZ87"/>
<evidence type="ECO:0000313" key="3">
    <source>
        <dbReference type="EMBL" id="RKH57842.1"/>
    </source>
</evidence>